<evidence type="ECO:0000313" key="2">
    <source>
        <dbReference type="EMBL" id="PXV85411.1"/>
    </source>
</evidence>
<protein>
    <submittedName>
        <fullName evidence="2">Uncharacterized protein</fullName>
    </submittedName>
</protein>
<name>A0A318ERH6_9FIRM</name>
<reference evidence="2 3" key="1">
    <citation type="submission" date="2018-05" db="EMBL/GenBank/DDBJ databases">
        <title>Genomic Encyclopedia of Type Strains, Phase IV (KMG-IV): sequencing the most valuable type-strain genomes for metagenomic binning, comparative biology and taxonomic classification.</title>
        <authorList>
            <person name="Goeker M."/>
        </authorList>
    </citation>
    <scope>NUCLEOTIDE SEQUENCE [LARGE SCALE GENOMIC DNA]</scope>
    <source>
        <strain evidence="2 3">DSM 28816</strain>
    </source>
</reference>
<dbReference type="Proteomes" id="UP000247523">
    <property type="component" value="Unassembled WGS sequence"/>
</dbReference>
<feature type="transmembrane region" description="Helical" evidence="1">
    <location>
        <begin position="36"/>
        <end position="55"/>
    </location>
</feature>
<accession>A0A318ERH6</accession>
<evidence type="ECO:0000313" key="3">
    <source>
        <dbReference type="Proteomes" id="UP000247523"/>
    </source>
</evidence>
<feature type="transmembrane region" description="Helical" evidence="1">
    <location>
        <begin position="64"/>
        <end position="85"/>
    </location>
</feature>
<evidence type="ECO:0000256" key="1">
    <source>
        <dbReference type="SAM" id="Phobius"/>
    </source>
</evidence>
<proteinExistence type="predicted"/>
<organism evidence="2 3">
    <name type="scientific">Lachnotalea glycerini</name>
    <dbReference type="NCBI Taxonomy" id="1763509"/>
    <lineage>
        <taxon>Bacteria</taxon>
        <taxon>Bacillati</taxon>
        <taxon>Bacillota</taxon>
        <taxon>Clostridia</taxon>
        <taxon>Lachnospirales</taxon>
        <taxon>Lachnospiraceae</taxon>
        <taxon>Lachnotalea</taxon>
    </lineage>
</organism>
<feature type="transmembrane region" description="Helical" evidence="1">
    <location>
        <begin position="9"/>
        <end position="30"/>
    </location>
</feature>
<comment type="caution">
    <text evidence="2">The sequence shown here is derived from an EMBL/GenBank/DDBJ whole genome shotgun (WGS) entry which is preliminary data.</text>
</comment>
<sequence>MLKKICKFIGLILIISFHFLGIEYLSYSLYVEKNVFFYPCFILFLTSFMLIAQVLKKINWFEGWLNYCIVFVSVLFSLEVLHFLLF</sequence>
<dbReference type="EMBL" id="QICS01000017">
    <property type="protein sequence ID" value="PXV85411.1"/>
    <property type="molecule type" value="Genomic_DNA"/>
</dbReference>
<keyword evidence="1" id="KW-0812">Transmembrane</keyword>
<keyword evidence="1" id="KW-0472">Membrane</keyword>
<keyword evidence="1" id="KW-1133">Transmembrane helix</keyword>
<dbReference type="AlphaFoldDB" id="A0A318ERH6"/>
<gene>
    <name evidence="2" type="ORF">C8E03_11747</name>
</gene>